<keyword evidence="11" id="KW-1185">Reference proteome</keyword>
<dbReference type="Proteomes" id="UP000640426">
    <property type="component" value="Unassembled WGS sequence"/>
</dbReference>
<feature type="transmembrane region" description="Helical" evidence="7">
    <location>
        <begin position="335"/>
        <end position="352"/>
    </location>
</feature>
<comment type="caution">
    <text evidence="10">The sequence shown here is derived from an EMBL/GenBank/DDBJ whole genome shotgun (WGS) entry which is preliminary data.</text>
</comment>
<feature type="transmembrane region" description="Helical" evidence="7">
    <location>
        <begin position="423"/>
        <end position="449"/>
    </location>
</feature>
<dbReference type="EMBL" id="JAELXS010000002">
    <property type="protein sequence ID" value="MBJ6121263.1"/>
    <property type="molecule type" value="Genomic_DNA"/>
</dbReference>
<dbReference type="PANTHER" id="PTHR30619">
    <property type="entry name" value="DNA INTERNALIZATION/COMPETENCE PROTEIN COMEC/REC2"/>
    <property type="match status" value="1"/>
</dbReference>
<dbReference type="PANTHER" id="PTHR30619:SF1">
    <property type="entry name" value="RECOMBINATION PROTEIN 2"/>
    <property type="match status" value="1"/>
</dbReference>
<feature type="transmembrane region" description="Helical" evidence="7">
    <location>
        <begin position="251"/>
        <end position="277"/>
    </location>
</feature>
<feature type="region of interest" description="Disordered" evidence="6">
    <location>
        <begin position="673"/>
        <end position="692"/>
    </location>
</feature>
<feature type="transmembrane region" description="Helical" evidence="7">
    <location>
        <begin position="21"/>
        <end position="38"/>
    </location>
</feature>
<dbReference type="Pfam" id="PF13567">
    <property type="entry name" value="DUF4131"/>
    <property type="match status" value="1"/>
</dbReference>
<dbReference type="Pfam" id="PF03772">
    <property type="entry name" value="Competence"/>
    <property type="match status" value="1"/>
</dbReference>
<dbReference type="InterPro" id="IPR004477">
    <property type="entry name" value="ComEC_N"/>
</dbReference>
<evidence type="ECO:0000313" key="11">
    <source>
        <dbReference type="Proteomes" id="UP000640426"/>
    </source>
</evidence>
<feature type="transmembrane region" description="Helical" evidence="7">
    <location>
        <begin position="44"/>
        <end position="62"/>
    </location>
</feature>
<keyword evidence="5 7" id="KW-0472">Membrane</keyword>
<evidence type="ECO:0000259" key="8">
    <source>
        <dbReference type="Pfam" id="PF03772"/>
    </source>
</evidence>
<feature type="transmembrane region" description="Helical" evidence="7">
    <location>
        <begin position="289"/>
        <end position="307"/>
    </location>
</feature>
<evidence type="ECO:0000256" key="7">
    <source>
        <dbReference type="SAM" id="Phobius"/>
    </source>
</evidence>
<evidence type="ECO:0000256" key="5">
    <source>
        <dbReference type="ARBA" id="ARBA00023136"/>
    </source>
</evidence>
<dbReference type="RefSeq" id="WP_199036106.1">
    <property type="nucleotide sequence ID" value="NZ_JAELXS010000002.1"/>
</dbReference>
<feature type="domain" description="ComEC/Rec2-related protein" evidence="8">
    <location>
        <begin position="230"/>
        <end position="512"/>
    </location>
</feature>
<gene>
    <name evidence="10" type="ORF">JAO74_05590</name>
</gene>
<feature type="transmembrane region" description="Helical" evidence="7">
    <location>
        <begin position="358"/>
        <end position="374"/>
    </location>
</feature>
<keyword evidence="4 7" id="KW-1133">Transmembrane helix</keyword>
<feature type="transmembrane region" description="Helical" evidence="7">
    <location>
        <begin position="461"/>
        <end position="480"/>
    </location>
</feature>
<evidence type="ECO:0000313" key="10">
    <source>
        <dbReference type="EMBL" id="MBJ6121263.1"/>
    </source>
</evidence>
<feature type="transmembrane region" description="Helical" evidence="7">
    <location>
        <begin position="486"/>
        <end position="509"/>
    </location>
</feature>
<comment type="subcellular location">
    <subcellularLocation>
        <location evidence="1">Cell membrane</location>
        <topology evidence="1">Multi-pass membrane protein</topology>
    </subcellularLocation>
</comment>
<keyword evidence="2" id="KW-1003">Cell membrane</keyword>
<evidence type="ECO:0000256" key="4">
    <source>
        <dbReference type="ARBA" id="ARBA00022989"/>
    </source>
</evidence>
<evidence type="ECO:0000256" key="1">
    <source>
        <dbReference type="ARBA" id="ARBA00004651"/>
    </source>
</evidence>
<evidence type="ECO:0000256" key="3">
    <source>
        <dbReference type="ARBA" id="ARBA00022692"/>
    </source>
</evidence>
<accession>A0ABS0XNC8</accession>
<feature type="transmembrane region" description="Helical" evidence="7">
    <location>
        <begin position="313"/>
        <end position="330"/>
    </location>
</feature>
<name>A0ABS0XNC8_9SPHN</name>
<feature type="transmembrane region" description="Helical" evidence="7">
    <location>
        <begin position="394"/>
        <end position="417"/>
    </location>
</feature>
<evidence type="ECO:0000259" key="9">
    <source>
        <dbReference type="Pfam" id="PF13567"/>
    </source>
</evidence>
<dbReference type="InterPro" id="IPR025405">
    <property type="entry name" value="DUF4131"/>
</dbReference>
<dbReference type="InterPro" id="IPR052159">
    <property type="entry name" value="Competence_DNA_uptake"/>
</dbReference>
<protein>
    <submittedName>
        <fullName evidence="10">ComEC/Rec2 family competence protein</fullName>
    </submittedName>
</protein>
<reference evidence="11" key="1">
    <citation type="submission" date="2020-12" db="EMBL/GenBank/DDBJ databases">
        <title>Hymenobacter sp.</title>
        <authorList>
            <person name="Kim M.K."/>
        </authorList>
    </citation>
    <scope>NUCLEOTIDE SEQUENCE [LARGE SCALE GENOMIC DNA]</scope>
    <source>
        <strain evidence="11">BT553</strain>
    </source>
</reference>
<dbReference type="NCBIfam" id="TIGR00360">
    <property type="entry name" value="ComEC_N-term"/>
    <property type="match status" value="1"/>
</dbReference>
<organism evidence="10 11">
    <name type="scientific">Sphingomonas mollis</name>
    <dbReference type="NCBI Taxonomy" id="2795726"/>
    <lineage>
        <taxon>Bacteria</taxon>
        <taxon>Pseudomonadati</taxon>
        <taxon>Pseudomonadota</taxon>
        <taxon>Alphaproteobacteria</taxon>
        <taxon>Sphingomonadales</taxon>
        <taxon>Sphingomonadaceae</taxon>
        <taxon>Sphingomonas</taxon>
    </lineage>
</organism>
<keyword evidence="3 7" id="KW-0812">Transmembrane</keyword>
<evidence type="ECO:0000256" key="2">
    <source>
        <dbReference type="ARBA" id="ARBA00022475"/>
    </source>
</evidence>
<evidence type="ECO:0000256" key="6">
    <source>
        <dbReference type="SAM" id="MobiDB-lite"/>
    </source>
</evidence>
<sequence length="692" mass="72360">MSAGSIAAALERRLEIERDQLGLWLPVALGGGVVLWFALPRPALWAAAMLALVAGGLALIALGRGGRLVRSLAVGALAMALGMALIWWRAERVAAPVLARPAMVAMTARVERVEPLVARGLVRLTLAPNVSSLPPRIRVNLTEADAPAGLSAGATIRLRARLMPPPEAAVPGAYDYARVAWFTAIGATGRGFAPVKVLVAGRGEAGLRRALTGHVTSSVAGSAGGVAAALVTGDTGSISENDAEAMRAAGLAHLLSVSGLHITAVVGATMIVMLRLLALIPGLALRVRLPLVAAGAGALAAVGYTLLTGAEVPTVRSCVAALMVLVGLAMGREAMTLRLVAAGALIVLLFWPESLAGPSFQLSFAAITAIVALHDHPRLRTFGLVRDEGPGRRLFRGMALLLLTGVVVEVALMPIAAYHFHKAGLYGALANIVAIPWTTFVVMPLEALALALDAAGRGAPVWWLVAQAIGLLLWLARLVAASPGAVSAWPAMPDAAFALMVGGGLWLALWRTGWRRWGLVPLVVGAAWAIMTPAPDLLVTGDGRHAAIRTPAGVMLLRDRTGDYMRGMLAETGGSTVEPGLMSEAAGVRCSADLCVATVAGQWRVLMMRSAYLVPVGELVAACRMADVVVSERRLPRGCRPRWLRLDRPTLATTGGVAVSFARGQVVTVKRAGDRHPWRRPPRVMPVRAESR</sequence>
<proteinExistence type="predicted"/>
<feature type="transmembrane region" description="Helical" evidence="7">
    <location>
        <begin position="69"/>
        <end position="88"/>
    </location>
</feature>
<feature type="domain" description="DUF4131" evidence="9">
    <location>
        <begin position="44"/>
        <end position="191"/>
    </location>
</feature>